<evidence type="ECO:0000256" key="8">
    <source>
        <dbReference type="ARBA" id="ARBA00023102"/>
    </source>
</evidence>
<dbReference type="Proteomes" id="UP001156389">
    <property type="component" value="Unassembled WGS sequence"/>
</dbReference>
<keyword evidence="6" id="KW-0808">Transferase</keyword>
<comment type="caution">
    <text evidence="12">The sequence shown here is derived from an EMBL/GenBank/DDBJ whole genome shotgun (WGS) entry which is preliminary data.</text>
</comment>
<evidence type="ECO:0000313" key="12">
    <source>
        <dbReference type="EMBL" id="MCT2590524.1"/>
    </source>
</evidence>
<evidence type="ECO:0000256" key="1">
    <source>
        <dbReference type="ARBA" id="ARBA00005011"/>
    </source>
</evidence>
<dbReference type="SUPFAM" id="SSF53383">
    <property type="entry name" value="PLP-dependent transferases"/>
    <property type="match status" value="1"/>
</dbReference>
<dbReference type="RefSeq" id="WP_260217810.1">
    <property type="nucleotide sequence ID" value="NZ_JAJAGO010000004.1"/>
</dbReference>
<dbReference type="GO" id="GO:0008483">
    <property type="term" value="F:transaminase activity"/>
    <property type="evidence" value="ECO:0007669"/>
    <property type="project" value="UniProtKB-KW"/>
</dbReference>
<keyword evidence="13" id="KW-1185">Reference proteome</keyword>
<reference evidence="12 13" key="1">
    <citation type="submission" date="2021-10" db="EMBL/GenBank/DDBJ databases">
        <title>Streptomyces gossypii sp. nov., isolated from soil collected from cotton field.</title>
        <authorList>
            <person name="Ge X."/>
            <person name="Chen X."/>
            <person name="Liu W."/>
        </authorList>
    </citation>
    <scope>NUCLEOTIDE SEQUENCE [LARGE SCALE GENOMIC DNA]</scope>
    <source>
        <strain evidence="12 13">N2-109</strain>
    </source>
</reference>
<comment type="similarity">
    <text evidence="2">Belongs to the class-II pyridoxal-phosphate-dependent aminotransferase family. Histidinol-phosphate aminotransferase subfamily.</text>
</comment>
<dbReference type="EMBL" id="JAJAGO010000004">
    <property type="protein sequence ID" value="MCT2590524.1"/>
    <property type="molecule type" value="Genomic_DNA"/>
</dbReference>
<keyword evidence="8" id="KW-0368">Histidine biosynthesis</keyword>
<evidence type="ECO:0000256" key="10">
    <source>
        <dbReference type="SAM" id="MobiDB-lite"/>
    </source>
</evidence>
<dbReference type="InterPro" id="IPR015424">
    <property type="entry name" value="PyrdxlP-dep_Trfase"/>
</dbReference>
<dbReference type="InterPro" id="IPR050106">
    <property type="entry name" value="HistidinolP_aminotransfase"/>
</dbReference>
<comment type="pathway">
    <text evidence="1">Amino-acid biosynthesis; L-histidine biosynthesis; L-histidine from 5-phospho-alpha-D-ribose 1-diphosphate: step 7/9.</text>
</comment>
<dbReference type="InterPro" id="IPR004839">
    <property type="entry name" value="Aminotransferase_I/II_large"/>
</dbReference>
<evidence type="ECO:0000256" key="9">
    <source>
        <dbReference type="ARBA" id="ARBA00047481"/>
    </source>
</evidence>
<keyword evidence="5" id="KW-0028">Amino-acid biosynthesis</keyword>
<proteinExistence type="inferred from homology"/>
<evidence type="ECO:0000256" key="6">
    <source>
        <dbReference type="ARBA" id="ARBA00022679"/>
    </source>
</evidence>
<comment type="catalytic activity">
    <reaction evidence="9">
        <text>L-histidinol phosphate + 2-oxoglutarate = 3-(imidazol-4-yl)-2-oxopropyl phosphate + L-glutamate</text>
        <dbReference type="Rhea" id="RHEA:23744"/>
        <dbReference type="ChEBI" id="CHEBI:16810"/>
        <dbReference type="ChEBI" id="CHEBI:29985"/>
        <dbReference type="ChEBI" id="CHEBI:57766"/>
        <dbReference type="ChEBI" id="CHEBI:57980"/>
        <dbReference type="EC" id="2.6.1.9"/>
    </reaction>
</comment>
<dbReference type="InterPro" id="IPR015421">
    <property type="entry name" value="PyrdxlP-dep_Trfase_major"/>
</dbReference>
<dbReference type="PANTHER" id="PTHR43643:SF6">
    <property type="entry name" value="HISTIDINOL-PHOSPHATE AMINOTRANSFERASE"/>
    <property type="match status" value="1"/>
</dbReference>
<protein>
    <recommendedName>
        <fullName evidence="3">histidinol-phosphate transaminase</fullName>
        <ecNumber evidence="3">2.6.1.9</ecNumber>
    </recommendedName>
</protein>
<feature type="region of interest" description="Disordered" evidence="10">
    <location>
        <begin position="659"/>
        <end position="683"/>
    </location>
</feature>
<dbReference type="PANTHER" id="PTHR43643">
    <property type="entry name" value="HISTIDINOL-PHOSPHATE AMINOTRANSFERASE 2"/>
    <property type="match status" value="1"/>
</dbReference>
<keyword evidence="4 12" id="KW-0032">Aminotransferase</keyword>
<organism evidence="12 13">
    <name type="scientific">Streptomyces gossypii</name>
    <dbReference type="NCBI Taxonomy" id="2883101"/>
    <lineage>
        <taxon>Bacteria</taxon>
        <taxon>Bacillati</taxon>
        <taxon>Actinomycetota</taxon>
        <taxon>Actinomycetes</taxon>
        <taxon>Kitasatosporales</taxon>
        <taxon>Streptomycetaceae</taxon>
        <taxon>Streptomyces</taxon>
    </lineage>
</organism>
<sequence length="683" mass="74389">MSEVVSLSAWHAACNSRAAEEARQRVRQFALRPVSRDGWPWREQIPLPGEVWAWQQIGAGGTEAIGLRQSFPIRVGFAGDRLHLGHLGLARVAAQLTSAGGRLLVFDSSGSGSMLEGFTAAVRHYSEAPAELEVCRESPALRQTQHQALAELRVEKLRRLYGWDGTTSASALLDVAAMLGFFLHSPGDFGGGGVALVDTLQAPHSALLPRLARAMGREAPVLLYRRLFPSLRRAGERGSVHDEASVVFGDDDETTIRRKFHSAVTGGRDTAQAQRELGGEAVRCSAFAMIELACSRVAARSALDRCRSGRVLCADCKDEHADIVSAGVRAAVTPSLRAGQTPQVREAVAGAAGSLHRPPRRRTDQLEERLAWDTGVRAEQVVAGHGSTEVMDWLFAAQARTGGSAIATEPTFELYEHLAERHRLAHHAVPWDRAELGHNVPALSAAIEKANDTVLCILDIPHTVSGTVPRSLPELLRPILRVLPERAVVLLDMVSADYMCTSPALTQLLDSDPRVVITGSLSKAHCLLGARVGYALAAASLAERLRSRQLPYAMDSLALAAAEAALDDDTARQRNVAASHQARDRLTALLRQLGIRHAPSEANVLLMDLGIWFTPVARRLEARGARYRDGRRWGLPGWMQVNLIDIPHTDPVIDALQQTARGDNNHLDPRLRRPRERQAHPHD</sequence>
<dbReference type="EC" id="2.6.1.9" evidence="3"/>
<gene>
    <name evidence="12" type="ORF">LHJ74_11490</name>
</gene>
<keyword evidence="7" id="KW-0663">Pyridoxal phosphate</keyword>
<dbReference type="Gene3D" id="1.10.240.10">
    <property type="entry name" value="Tyrosyl-Transfer RNA Synthetase"/>
    <property type="match status" value="1"/>
</dbReference>
<evidence type="ECO:0000256" key="3">
    <source>
        <dbReference type="ARBA" id="ARBA00012748"/>
    </source>
</evidence>
<feature type="compositionally biased region" description="Basic and acidic residues" evidence="10">
    <location>
        <begin position="663"/>
        <end position="683"/>
    </location>
</feature>
<dbReference type="Gene3D" id="3.90.1150.10">
    <property type="entry name" value="Aspartate Aminotransferase, domain 1"/>
    <property type="match status" value="1"/>
</dbReference>
<evidence type="ECO:0000313" key="13">
    <source>
        <dbReference type="Proteomes" id="UP001156389"/>
    </source>
</evidence>
<evidence type="ECO:0000256" key="7">
    <source>
        <dbReference type="ARBA" id="ARBA00022898"/>
    </source>
</evidence>
<evidence type="ECO:0000256" key="2">
    <source>
        <dbReference type="ARBA" id="ARBA00007970"/>
    </source>
</evidence>
<feature type="domain" description="Aminotransferase class I/classII large" evidence="11">
    <location>
        <begin position="340"/>
        <end position="609"/>
    </location>
</feature>
<dbReference type="InterPro" id="IPR015422">
    <property type="entry name" value="PyrdxlP-dep_Trfase_small"/>
</dbReference>
<name>A0ABT2JSR0_9ACTN</name>
<accession>A0ABT2JSR0</accession>
<dbReference type="Pfam" id="PF00155">
    <property type="entry name" value="Aminotran_1_2"/>
    <property type="match status" value="1"/>
</dbReference>
<dbReference type="SUPFAM" id="SSF52374">
    <property type="entry name" value="Nucleotidylyl transferase"/>
    <property type="match status" value="1"/>
</dbReference>
<dbReference type="Gene3D" id="3.40.640.10">
    <property type="entry name" value="Type I PLP-dependent aspartate aminotransferase-like (Major domain)"/>
    <property type="match status" value="1"/>
</dbReference>
<evidence type="ECO:0000256" key="5">
    <source>
        <dbReference type="ARBA" id="ARBA00022605"/>
    </source>
</evidence>
<evidence type="ECO:0000256" key="4">
    <source>
        <dbReference type="ARBA" id="ARBA00022576"/>
    </source>
</evidence>
<evidence type="ECO:0000259" key="11">
    <source>
        <dbReference type="Pfam" id="PF00155"/>
    </source>
</evidence>